<dbReference type="EMBL" id="QQBB01000008">
    <property type="protein sequence ID" value="RDI56656.1"/>
    <property type="molecule type" value="Genomic_DNA"/>
</dbReference>
<gene>
    <name evidence="2" type="ORF">DES45_1081</name>
    <name evidence="1" type="ORF">DES45_1268</name>
</gene>
<organism evidence="1 3">
    <name type="scientific">Microvirga subterranea</name>
    <dbReference type="NCBI Taxonomy" id="186651"/>
    <lineage>
        <taxon>Bacteria</taxon>
        <taxon>Pseudomonadati</taxon>
        <taxon>Pseudomonadota</taxon>
        <taxon>Alphaproteobacteria</taxon>
        <taxon>Hyphomicrobiales</taxon>
        <taxon>Methylobacteriaceae</taxon>
        <taxon>Microvirga</taxon>
    </lineage>
</organism>
<evidence type="ECO:0000313" key="2">
    <source>
        <dbReference type="EMBL" id="RDI56656.1"/>
    </source>
</evidence>
<evidence type="ECO:0008006" key="4">
    <source>
        <dbReference type="Google" id="ProtNLM"/>
    </source>
</evidence>
<proteinExistence type="predicted"/>
<dbReference type="EMBL" id="QQBB01000026">
    <property type="protein sequence ID" value="RDI50228.1"/>
    <property type="molecule type" value="Genomic_DNA"/>
</dbReference>
<evidence type="ECO:0000313" key="1">
    <source>
        <dbReference type="EMBL" id="RDI50228.1"/>
    </source>
</evidence>
<feature type="non-terminal residue" evidence="1">
    <location>
        <position position="1"/>
    </location>
</feature>
<sequence>NDAFGYYGDRNNAEFGVVRAGLNFKFGTY</sequence>
<name>A0A370H2E7_9HYPH</name>
<accession>A0A370H2E7</accession>
<dbReference type="Proteomes" id="UP000254925">
    <property type="component" value="Unassembled WGS sequence"/>
</dbReference>
<reference evidence="1 3" key="1">
    <citation type="submission" date="2018-07" db="EMBL/GenBank/DDBJ databases">
        <title>Genomic Encyclopedia of Type Strains, Phase IV (KMG-IV): sequencing the most valuable type-strain genomes for metagenomic binning, comparative biology and taxonomic classification.</title>
        <authorList>
            <person name="Goeker M."/>
        </authorList>
    </citation>
    <scope>NUCLEOTIDE SEQUENCE [LARGE SCALE GENOMIC DNA]</scope>
    <source>
        <strain evidence="1 3">DSM 14364</strain>
    </source>
</reference>
<protein>
    <recommendedName>
        <fullName evidence="4">Outer membrane immunogenic protein</fullName>
    </recommendedName>
</protein>
<evidence type="ECO:0000313" key="3">
    <source>
        <dbReference type="Proteomes" id="UP000254925"/>
    </source>
</evidence>
<comment type="caution">
    <text evidence="1">The sequence shown here is derived from an EMBL/GenBank/DDBJ whole genome shotgun (WGS) entry which is preliminary data.</text>
</comment>
<dbReference type="AlphaFoldDB" id="A0A370H2E7"/>
<keyword evidence="3" id="KW-1185">Reference proteome</keyword>